<dbReference type="InterPro" id="IPR023210">
    <property type="entry name" value="NADP_OxRdtase_dom"/>
</dbReference>
<reference evidence="3 4" key="1">
    <citation type="submission" date="2019-01" db="EMBL/GenBank/DDBJ databases">
        <title>Nuclear Genome Assembly of the Microalgal Biofuel strain Nannochloropsis salina CCMP1776.</title>
        <authorList>
            <person name="Hovde B."/>
        </authorList>
    </citation>
    <scope>NUCLEOTIDE SEQUENCE [LARGE SCALE GENOMIC DNA]</scope>
    <source>
        <strain evidence="3 4">CCMP1776</strain>
    </source>
</reference>
<gene>
    <name evidence="3" type="ORF">NSK_008020</name>
</gene>
<dbReference type="PANTHER" id="PTHR43364:SF1">
    <property type="entry name" value="OXIDOREDUCTASE YDHF"/>
    <property type="match status" value="1"/>
</dbReference>
<dbReference type="GO" id="GO:0005829">
    <property type="term" value="C:cytosol"/>
    <property type="evidence" value="ECO:0007669"/>
    <property type="project" value="TreeGrafter"/>
</dbReference>
<feature type="domain" description="NADP-dependent oxidoreductase" evidence="2">
    <location>
        <begin position="43"/>
        <end position="327"/>
    </location>
</feature>
<evidence type="ECO:0000256" key="1">
    <source>
        <dbReference type="SAM" id="SignalP"/>
    </source>
</evidence>
<dbReference type="OrthoDB" id="37537at2759"/>
<dbReference type="Gene3D" id="3.20.20.100">
    <property type="entry name" value="NADP-dependent oxidoreductase domain"/>
    <property type="match status" value="1"/>
</dbReference>
<name>A0A4D9CQ41_9STRA</name>
<dbReference type="Pfam" id="PF00248">
    <property type="entry name" value="Aldo_ket_red"/>
    <property type="match status" value="1"/>
</dbReference>
<dbReference type="SUPFAM" id="SSF51430">
    <property type="entry name" value="NAD(P)-linked oxidoreductase"/>
    <property type="match status" value="1"/>
</dbReference>
<dbReference type="Proteomes" id="UP000355283">
    <property type="component" value="Unassembled WGS sequence"/>
</dbReference>
<evidence type="ECO:0000313" key="3">
    <source>
        <dbReference type="EMBL" id="TFJ80594.1"/>
    </source>
</evidence>
<sequence length="381" mass="41342">MKVYGRGGLIALLVLLAVVFEAQGDVKRIKLAPGPSGMETSQIGLGGLHFAELQASGGATALRDLLLVALQNNITLLDLADIYAYNTSAELVGQAFALQPGLRERFQIVYKTGIVFPDAPVQYLDSSGQYVANAVDIALAQLGTTYIDVLMPHAPDPLLDATELVTTFKKLKSEGKVRYFGVANYPPSKLSLLQAAMEKQQLSLTTSELECSVLTPTALFDGRLDQLQELGIAPLAWGPLGGDPLAGVNRLFNFPNGARQGRILAALQEVATEMGPDVTTDQVAVAWLLRHPSRIVPLLGTVNAYRLRWQAAATMLHMTRAQWTQIMGASAVSQYRRWEQLNDGEWHDVANDYQKNTYGSPLGVDVPVGFCDFTSCTLPVR</sequence>
<dbReference type="EMBL" id="SDOX01000159">
    <property type="protein sequence ID" value="TFJ80594.1"/>
    <property type="molecule type" value="Genomic_DNA"/>
</dbReference>
<evidence type="ECO:0000259" key="2">
    <source>
        <dbReference type="Pfam" id="PF00248"/>
    </source>
</evidence>
<dbReference type="InterPro" id="IPR036812">
    <property type="entry name" value="NAD(P)_OxRdtase_dom_sf"/>
</dbReference>
<accession>A0A4D9CQ41</accession>
<dbReference type="InterPro" id="IPR050523">
    <property type="entry name" value="AKR_Detox_Biosynth"/>
</dbReference>
<proteinExistence type="predicted"/>
<protein>
    <recommendedName>
        <fullName evidence="2">NADP-dependent oxidoreductase domain-containing protein</fullName>
    </recommendedName>
</protein>
<dbReference type="AlphaFoldDB" id="A0A4D9CQ41"/>
<keyword evidence="1" id="KW-0732">Signal</keyword>
<feature type="signal peptide" evidence="1">
    <location>
        <begin position="1"/>
        <end position="24"/>
    </location>
</feature>
<feature type="chain" id="PRO_5020033197" description="NADP-dependent oxidoreductase domain-containing protein" evidence="1">
    <location>
        <begin position="25"/>
        <end position="381"/>
    </location>
</feature>
<organism evidence="3 4">
    <name type="scientific">Nannochloropsis salina CCMP1776</name>
    <dbReference type="NCBI Taxonomy" id="1027361"/>
    <lineage>
        <taxon>Eukaryota</taxon>
        <taxon>Sar</taxon>
        <taxon>Stramenopiles</taxon>
        <taxon>Ochrophyta</taxon>
        <taxon>Eustigmatophyceae</taxon>
        <taxon>Eustigmatales</taxon>
        <taxon>Monodopsidaceae</taxon>
        <taxon>Microchloropsis</taxon>
        <taxon>Microchloropsis salina</taxon>
    </lineage>
</organism>
<comment type="caution">
    <text evidence="3">The sequence shown here is derived from an EMBL/GenBank/DDBJ whole genome shotgun (WGS) entry which is preliminary data.</text>
</comment>
<keyword evidence="4" id="KW-1185">Reference proteome</keyword>
<dbReference type="PANTHER" id="PTHR43364">
    <property type="entry name" value="NADH-SPECIFIC METHYLGLYOXAL REDUCTASE-RELATED"/>
    <property type="match status" value="1"/>
</dbReference>
<evidence type="ECO:0000313" key="4">
    <source>
        <dbReference type="Proteomes" id="UP000355283"/>
    </source>
</evidence>